<dbReference type="Proteomes" id="UP000611723">
    <property type="component" value="Unassembled WGS sequence"/>
</dbReference>
<evidence type="ECO:0000256" key="7">
    <source>
        <dbReference type="SAM" id="Phobius"/>
    </source>
</evidence>
<dbReference type="Pfam" id="PF00664">
    <property type="entry name" value="ABC_membrane"/>
    <property type="match status" value="1"/>
</dbReference>
<keyword evidence="11" id="KW-1185">Reference proteome</keyword>
<feature type="transmembrane region" description="Helical" evidence="7">
    <location>
        <begin position="21"/>
        <end position="43"/>
    </location>
</feature>
<dbReference type="InterPro" id="IPR039421">
    <property type="entry name" value="Type_1_exporter"/>
</dbReference>
<feature type="domain" description="ABC transmembrane type-1" evidence="9">
    <location>
        <begin position="22"/>
        <end position="343"/>
    </location>
</feature>
<dbReference type="PROSITE" id="PS00211">
    <property type="entry name" value="ABC_TRANSPORTER_1"/>
    <property type="match status" value="1"/>
</dbReference>
<organism evidence="10 11">
    <name type="scientific">Marivirga aurantiaca</name>
    <dbReference type="NCBI Taxonomy" id="2802615"/>
    <lineage>
        <taxon>Bacteria</taxon>
        <taxon>Pseudomonadati</taxon>
        <taxon>Bacteroidota</taxon>
        <taxon>Cytophagia</taxon>
        <taxon>Cytophagales</taxon>
        <taxon>Marivirgaceae</taxon>
        <taxon>Marivirga</taxon>
    </lineage>
</organism>
<dbReference type="Gene3D" id="3.40.50.300">
    <property type="entry name" value="P-loop containing nucleotide triphosphate hydrolases"/>
    <property type="match status" value="1"/>
</dbReference>
<evidence type="ECO:0000259" key="8">
    <source>
        <dbReference type="PROSITE" id="PS50893"/>
    </source>
</evidence>
<dbReference type="GO" id="GO:0015421">
    <property type="term" value="F:ABC-type oligopeptide transporter activity"/>
    <property type="evidence" value="ECO:0007669"/>
    <property type="project" value="TreeGrafter"/>
</dbReference>
<dbReference type="FunFam" id="3.40.50.300:FF:000218">
    <property type="entry name" value="Multidrug ABC transporter ATP-binding protein"/>
    <property type="match status" value="1"/>
</dbReference>
<evidence type="ECO:0000256" key="4">
    <source>
        <dbReference type="ARBA" id="ARBA00022840"/>
    </source>
</evidence>
<dbReference type="SMART" id="SM00382">
    <property type="entry name" value="AAA"/>
    <property type="match status" value="1"/>
</dbReference>
<keyword evidence="3" id="KW-0547">Nucleotide-binding</keyword>
<dbReference type="InterPro" id="IPR003593">
    <property type="entry name" value="AAA+_ATPase"/>
</dbReference>
<evidence type="ECO:0000256" key="1">
    <source>
        <dbReference type="ARBA" id="ARBA00004651"/>
    </source>
</evidence>
<proteinExistence type="predicted"/>
<dbReference type="CDD" id="cd18552">
    <property type="entry name" value="ABC_6TM_MsbA_like"/>
    <property type="match status" value="1"/>
</dbReference>
<evidence type="ECO:0000313" key="11">
    <source>
        <dbReference type="Proteomes" id="UP000611723"/>
    </source>
</evidence>
<name>A0A934WZM8_9BACT</name>
<keyword evidence="2 7" id="KW-0812">Transmembrane</keyword>
<keyword evidence="4 10" id="KW-0067">ATP-binding</keyword>
<protein>
    <submittedName>
        <fullName evidence="10">ABC transporter ATP-binding protein</fullName>
    </submittedName>
</protein>
<keyword evidence="5 7" id="KW-1133">Transmembrane helix</keyword>
<evidence type="ECO:0000256" key="6">
    <source>
        <dbReference type="ARBA" id="ARBA00023136"/>
    </source>
</evidence>
<dbReference type="InterPro" id="IPR003439">
    <property type="entry name" value="ABC_transporter-like_ATP-bd"/>
</dbReference>
<keyword evidence="6 7" id="KW-0472">Membrane</keyword>
<dbReference type="PROSITE" id="PS50893">
    <property type="entry name" value="ABC_TRANSPORTER_2"/>
    <property type="match status" value="1"/>
</dbReference>
<sequence>MKTYFRVLSYARPLGLLAPQYLIYVILQSVFSVVSLGILAPLLNTLFKTEKVESAAASPPAPIDLPEFEFRLDYITDVFDYYFLQYAQQDKYEALQFVCLVLIVSIILANIFRYLVEVISAIVKANVISKLRNTLFDRLMNLHIGYYTEERKGNIMSKVMSDVQEVEGTVVNSLKAVIKEPIMIIVYFTALFFISVKLTLITLIILPLSGFIISYISIKLKKKAKQSQETLGKISDILEETLGGMRIIKAFNAVDFSKNRFGKQVKNYATFNISMRKRFALAGPISEILGVGVIVGIVLVGGSMILDGDSSLDAGSFITFIALFSQVLNPAKSLAAAFSNVQRGLASADRIFTILDTEPGIKNSKDAIPLTEFNESIELENVSFGYGNELVLKNINLKVNKGEMIALVGPSGGGKSTLADLIPRFYDVKSGQILIDGKPIQNFKIETIRSKMGIVSQESILFNDTIFNNIAFGKPESTLEEVQQAAKVANAHDFIMQIKGGYDAIIGDRGAKLSGGQRQRISIARAILKNPDILILDEATSALDSESEKLVQDALSNLMKNRTSIVIAHRLSTIQEADRIYVMQDGEIIEKGSHQSLIKKGGVYNKLIEIQSVS</sequence>
<dbReference type="InterPro" id="IPR017871">
    <property type="entry name" value="ABC_transporter-like_CS"/>
</dbReference>
<dbReference type="SUPFAM" id="SSF90123">
    <property type="entry name" value="ABC transporter transmembrane region"/>
    <property type="match status" value="1"/>
</dbReference>
<dbReference type="InterPro" id="IPR036640">
    <property type="entry name" value="ABC1_TM_sf"/>
</dbReference>
<evidence type="ECO:0000259" key="9">
    <source>
        <dbReference type="PROSITE" id="PS50929"/>
    </source>
</evidence>
<evidence type="ECO:0000256" key="3">
    <source>
        <dbReference type="ARBA" id="ARBA00022741"/>
    </source>
</evidence>
<dbReference type="InterPro" id="IPR027417">
    <property type="entry name" value="P-loop_NTPase"/>
</dbReference>
<gene>
    <name evidence="10" type="ORF">JKA74_11690</name>
</gene>
<accession>A0A934WZM8</accession>
<comment type="caution">
    <text evidence="10">The sequence shown here is derived from an EMBL/GenBank/DDBJ whole genome shotgun (WGS) entry which is preliminary data.</text>
</comment>
<dbReference type="PANTHER" id="PTHR43394:SF1">
    <property type="entry name" value="ATP-BINDING CASSETTE SUB-FAMILY B MEMBER 10, MITOCHONDRIAL"/>
    <property type="match status" value="1"/>
</dbReference>
<reference evidence="10" key="1">
    <citation type="submission" date="2021-01" db="EMBL/GenBank/DDBJ databases">
        <title>Marivirga aurantiaca sp. nov., isolated from intertidal surface sediments.</title>
        <authorList>
            <person name="Zhang M."/>
        </authorList>
    </citation>
    <scope>NUCLEOTIDE SEQUENCE</scope>
    <source>
        <strain evidence="10">S37H4</strain>
    </source>
</reference>
<dbReference type="GO" id="GO:0005886">
    <property type="term" value="C:plasma membrane"/>
    <property type="evidence" value="ECO:0007669"/>
    <property type="project" value="UniProtKB-SubCell"/>
</dbReference>
<dbReference type="PROSITE" id="PS50929">
    <property type="entry name" value="ABC_TM1F"/>
    <property type="match status" value="1"/>
</dbReference>
<feature type="transmembrane region" description="Helical" evidence="7">
    <location>
        <begin position="285"/>
        <end position="306"/>
    </location>
</feature>
<dbReference type="CDD" id="cd03251">
    <property type="entry name" value="ABCC_MsbA"/>
    <property type="match status" value="1"/>
</dbReference>
<dbReference type="Pfam" id="PF00005">
    <property type="entry name" value="ABC_tran"/>
    <property type="match status" value="1"/>
</dbReference>
<evidence type="ECO:0000256" key="2">
    <source>
        <dbReference type="ARBA" id="ARBA00022692"/>
    </source>
</evidence>
<feature type="transmembrane region" description="Helical" evidence="7">
    <location>
        <begin position="176"/>
        <end position="194"/>
    </location>
</feature>
<comment type="subcellular location">
    <subcellularLocation>
        <location evidence="1">Cell membrane</location>
        <topology evidence="1">Multi-pass membrane protein</topology>
    </subcellularLocation>
</comment>
<dbReference type="GO" id="GO:0016887">
    <property type="term" value="F:ATP hydrolysis activity"/>
    <property type="evidence" value="ECO:0007669"/>
    <property type="project" value="InterPro"/>
</dbReference>
<dbReference type="PANTHER" id="PTHR43394">
    <property type="entry name" value="ATP-DEPENDENT PERMEASE MDL1, MITOCHONDRIAL"/>
    <property type="match status" value="1"/>
</dbReference>
<evidence type="ECO:0000313" key="10">
    <source>
        <dbReference type="EMBL" id="MBK6265700.1"/>
    </source>
</evidence>
<dbReference type="AlphaFoldDB" id="A0A934WZM8"/>
<dbReference type="EMBL" id="JAEQBW010000004">
    <property type="protein sequence ID" value="MBK6265700.1"/>
    <property type="molecule type" value="Genomic_DNA"/>
</dbReference>
<dbReference type="SUPFAM" id="SSF52540">
    <property type="entry name" value="P-loop containing nucleoside triphosphate hydrolases"/>
    <property type="match status" value="1"/>
</dbReference>
<dbReference type="Gene3D" id="1.20.1560.10">
    <property type="entry name" value="ABC transporter type 1, transmembrane domain"/>
    <property type="match status" value="1"/>
</dbReference>
<dbReference type="InterPro" id="IPR011527">
    <property type="entry name" value="ABC1_TM_dom"/>
</dbReference>
<feature type="transmembrane region" description="Helical" evidence="7">
    <location>
        <begin position="94"/>
        <end position="116"/>
    </location>
</feature>
<feature type="transmembrane region" description="Helical" evidence="7">
    <location>
        <begin position="200"/>
        <end position="218"/>
    </location>
</feature>
<dbReference type="RefSeq" id="WP_201431374.1">
    <property type="nucleotide sequence ID" value="NZ_JAEQBW010000004.1"/>
</dbReference>
<evidence type="ECO:0000256" key="5">
    <source>
        <dbReference type="ARBA" id="ARBA00022989"/>
    </source>
</evidence>
<dbReference type="GO" id="GO:0005524">
    <property type="term" value="F:ATP binding"/>
    <property type="evidence" value="ECO:0007669"/>
    <property type="project" value="UniProtKB-KW"/>
</dbReference>
<feature type="domain" description="ABC transporter" evidence="8">
    <location>
        <begin position="377"/>
        <end position="610"/>
    </location>
</feature>